<dbReference type="PROSITE" id="PS51783">
    <property type="entry name" value="PH_BEACH"/>
    <property type="match status" value="1"/>
</dbReference>
<accession>A0A7R9LA13</accession>
<dbReference type="InterPro" id="IPR050865">
    <property type="entry name" value="BEACH_Domain"/>
</dbReference>
<dbReference type="InterPro" id="IPR036372">
    <property type="entry name" value="BEACH_dom_sf"/>
</dbReference>
<feature type="compositionally biased region" description="Polar residues" evidence="5">
    <location>
        <begin position="1299"/>
        <end position="1338"/>
    </location>
</feature>
<dbReference type="FunFam" id="1.10.1540.10:FF:000001">
    <property type="entry name" value="neurobeachin isoform X1"/>
    <property type="match status" value="1"/>
</dbReference>
<dbReference type="Pfam" id="PF02138">
    <property type="entry name" value="Beach"/>
    <property type="match status" value="1"/>
</dbReference>
<dbReference type="Gene3D" id="2.30.29.30">
    <property type="entry name" value="Pleckstrin-homology domain (PH domain)/Phosphotyrosine-binding domain (PTB)"/>
    <property type="match status" value="1"/>
</dbReference>
<comment type="subcellular location">
    <subcellularLocation>
        <location evidence="1">Membrane</location>
    </subcellularLocation>
</comment>
<dbReference type="PANTHER" id="PTHR13743:SF162">
    <property type="entry name" value="NEUROBEACHIN"/>
    <property type="match status" value="1"/>
</dbReference>
<feature type="compositionally biased region" description="Polar residues" evidence="5">
    <location>
        <begin position="7"/>
        <end position="58"/>
    </location>
</feature>
<dbReference type="EMBL" id="CAJPVJ010000144">
    <property type="protein sequence ID" value="CAG2161448.1"/>
    <property type="molecule type" value="Genomic_DNA"/>
</dbReference>
<gene>
    <name evidence="8" type="ORF">ONB1V03_LOCUS1055</name>
</gene>
<dbReference type="InterPro" id="IPR011989">
    <property type="entry name" value="ARM-like"/>
</dbReference>
<dbReference type="InterPro" id="IPR010508">
    <property type="entry name" value="NBEA-like_DUF1088"/>
</dbReference>
<dbReference type="SMART" id="SM00320">
    <property type="entry name" value="WD40"/>
    <property type="match status" value="3"/>
</dbReference>
<dbReference type="SUPFAM" id="SSF50978">
    <property type="entry name" value="WD40 repeat-like"/>
    <property type="match status" value="1"/>
</dbReference>
<dbReference type="Gene3D" id="1.10.1540.10">
    <property type="entry name" value="BEACH domain"/>
    <property type="match status" value="1"/>
</dbReference>
<dbReference type="Proteomes" id="UP000728032">
    <property type="component" value="Unassembled WGS sequence"/>
</dbReference>
<dbReference type="Gene3D" id="1.25.10.10">
    <property type="entry name" value="Leucine-rich Repeat Variant"/>
    <property type="match status" value="1"/>
</dbReference>
<feature type="domain" description="BEACH" evidence="6">
    <location>
        <begin position="2151"/>
        <end position="2431"/>
    </location>
</feature>
<proteinExistence type="predicted"/>
<feature type="compositionally biased region" description="Polar residues" evidence="5">
    <location>
        <begin position="1911"/>
        <end position="1938"/>
    </location>
</feature>
<feature type="compositionally biased region" description="Polar residues" evidence="5">
    <location>
        <begin position="102"/>
        <end position="119"/>
    </location>
</feature>
<dbReference type="PROSITE" id="PS50197">
    <property type="entry name" value="BEACH"/>
    <property type="match status" value="1"/>
</dbReference>
<dbReference type="Pfam" id="PF13385">
    <property type="entry name" value="Laminin_G_3"/>
    <property type="match status" value="1"/>
</dbReference>
<evidence type="ECO:0000256" key="5">
    <source>
        <dbReference type="SAM" id="MobiDB-lite"/>
    </source>
</evidence>
<name>A0A7R9LA13_9ACAR</name>
<feature type="compositionally biased region" description="Basic and acidic residues" evidence="5">
    <location>
        <begin position="2716"/>
        <end position="2734"/>
    </location>
</feature>
<dbReference type="GO" id="GO:0008104">
    <property type="term" value="P:intracellular protein localization"/>
    <property type="evidence" value="ECO:0007669"/>
    <property type="project" value="TreeGrafter"/>
</dbReference>
<evidence type="ECO:0000259" key="6">
    <source>
        <dbReference type="PROSITE" id="PS50197"/>
    </source>
</evidence>
<dbReference type="SUPFAM" id="SSF48371">
    <property type="entry name" value="ARM repeat"/>
    <property type="match status" value="1"/>
</dbReference>
<dbReference type="SUPFAM" id="SSF81837">
    <property type="entry name" value="BEACH domain"/>
    <property type="match status" value="1"/>
</dbReference>
<feature type="region of interest" description="Disordered" evidence="5">
    <location>
        <begin position="2715"/>
        <end position="2742"/>
    </location>
</feature>
<organism evidence="8">
    <name type="scientific">Oppiella nova</name>
    <dbReference type="NCBI Taxonomy" id="334625"/>
    <lineage>
        <taxon>Eukaryota</taxon>
        <taxon>Metazoa</taxon>
        <taxon>Ecdysozoa</taxon>
        <taxon>Arthropoda</taxon>
        <taxon>Chelicerata</taxon>
        <taxon>Arachnida</taxon>
        <taxon>Acari</taxon>
        <taxon>Acariformes</taxon>
        <taxon>Sarcoptiformes</taxon>
        <taxon>Oribatida</taxon>
        <taxon>Brachypylina</taxon>
        <taxon>Oppioidea</taxon>
        <taxon>Oppiidae</taxon>
        <taxon>Oppiella</taxon>
    </lineage>
</organism>
<dbReference type="EMBL" id="OC914969">
    <property type="protein sequence ID" value="CAD7637849.1"/>
    <property type="molecule type" value="Genomic_DNA"/>
</dbReference>
<evidence type="ECO:0000313" key="8">
    <source>
        <dbReference type="EMBL" id="CAD7637849.1"/>
    </source>
</evidence>
<evidence type="ECO:0008006" key="10">
    <source>
        <dbReference type="Google" id="ProtNLM"/>
    </source>
</evidence>
<feature type="domain" description="BEACH-type PH" evidence="7">
    <location>
        <begin position="1988"/>
        <end position="2132"/>
    </location>
</feature>
<evidence type="ECO:0000256" key="1">
    <source>
        <dbReference type="ARBA" id="ARBA00004370"/>
    </source>
</evidence>
<dbReference type="InterPro" id="IPR023362">
    <property type="entry name" value="PH-BEACH_dom"/>
</dbReference>
<dbReference type="InterPro" id="IPR036322">
    <property type="entry name" value="WD40_repeat_dom_sf"/>
</dbReference>
<evidence type="ECO:0000259" key="7">
    <source>
        <dbReference type="PROSITE" id="PS51783"/>
    </source>
</evidence>
<protein>
    <recommendedName>
        <fullName evidence="10">Neurobeachin</fullName>
    </recommendedName>
</protein>
<reference evidence="8" key="1">
    <citation type="submission" date="2020-11" db="EMBL/GenBank/DDBJ databases">
        <authorList>
            <person name="Tran Van P."/>
        </authorList>
    </citation>
    <scope>NUCLEOTIDE SEQUENCE</scope>
</reference>
<feature type="compositionally biased region" description="Polar residues" evidence="5">
    <location>
        <begin position="185"/>
        <end position="206"/>
    </location>
</feature>
<dbReference type="InterPro" id="IPR011993">
    <property type="entry name" value="PH-like_dom_sf"/>
</dbReference>
<keyword evidence="4" id="KW-0472">Membrane</keyword>
<feature type="compositionally biased region" description="Basic and acidic residues" evidence="5">
    <location>
        <begin position="1155"/>
        <end position="1168"/>
    </location>
</feature>
<dbReference type="SUPFAM" id="SSF49899">
    <property type="entry name" value="Concanavalin A-like lectins/glucanases"/>
    <property type="match status" value="1"/>
</dbReference>
<dbReference type="SMART" id="SM01026">
    <property type="entry name" value="Beach"/>
    <property type="match status" value="1"/>
</dbReference>
<dbReference type="Pfam" id="PF14844">
    <property type="entry name" value="PH_BEACH"/>
    <property type="match status" value="1"/>
</dbReference>
<keyword evidence="2" id="KW-0853">WD repeat</keyword>
<dbReference type="OrthoDB" id="26681at2759"/>
<keyword evidence="3" id="KW-0677">Repeat</keyword>
<sequence length="2925" mass="327841">MNENEETNANIGHQNAVINDTDAHNQTTSDDNLNNMDPELTPTSEPVTQTPPQESTNETSDETDGNIISKKSTTSSTPGSAQQILSDDTTHEINLDEDIDNSSEIAAQIADTSVVSEPKSSGDEKTDDKIVTQSDPEESEQSVNKSDGLNPFDESDEQNEDKLEDTNPFNEANETSDETNESKPNELSTDLNNVIQTSDETNVANDSNDERPKESTTASETPTKSPIASPTASPSKSPKSAPIPSDLQEVINDSSISDEVKFGLLCAKIMSIVSSDNSQDANSITDNILHLLITDDLQRIRKPQTLRLFFRDYLKLLPSKIVAEILSVLIAVFKKSLLNLEAAKGLLLDSLTQTFHFDNLIKHFIREIINLQTSYSCDVRELRALLRQSEDDPRLLHYVRNANLLQRSRPNAFFAFPGSTGSVLALPPIQKWPIQNGWTFVTWFRLEPNAANSQPYLYFFRTSKTGVGYSAHFTGNCLVLTSMKIKGKGFQHCIPYEFSPFKWFHCAITYVTKWRGAEVKVYVNGQMTANTEIAWSVQTSDIFDKCFIGGTADLNESHLFNGQLSAIYLFHEALNASQICAIHRLGPSYIGQYLHSNESQLELPMVMKRVLYEEKLSSSLISLYTPVAVEGETLCLQSTPKGNTTYFTSSPHAALLGQTISIKTQSISSTLQSIGGIRALLPLLHRFTHRSDAEACSTLIGFICDLLESSPQWFGNEVVQSHGFVIISSLLAKSPRILINEETLEILLNLTKTLISASSGADSLLLKQLMDSILFNSSLWVYVDSKLQLRLYCYLATEFLSGNNGSNASNGTNNTTGANNVSNGIVFSEVRRISTVLQLLHSLKYYYWLSEEKSIQVKAKDMSLRPNKSELLSIRSYILLFIKQLILKGNGVHLDELQAILNYLTTVNEDENILDVLQMLQSLMCEHPASMIPAFDAKHGVKTVFKLIDSLNEEIRIQALKLLGYFLSRSTPKRKQDVMGPHNLYMLLCEHLMKFTPLRIDTYNALHEILTETAIETIRASHSSNPSLRIENPMVLKVIATLLIEGKKEEPNESDDTNPDIKRLFISDLWRLLVNNRENRRLVLQMSVWQHWLINLIDHNVEVTRDQILAIFRVLLYHAIKYEYGGWRVWIDTLAIIHAKVSLDEFMAQFGRDRTHRNSEFRAERRTSGDSSTGSNSLKDESIHHKSEDLNHKDLQTNSETSEKTTTHKTVDTDETDSRPEDDPRPEDDRELNTVAPGAAHPAKDTTDNNNSEGLKSDKSAKNSDPNGVTKVDESNDNISGNEEEDDEQKAQKKEAVISTISSIDTESKLSNTDPKLSNTVVPDSAPSRSNRFGSRRTNPQKEFYSSLILGQKPAPKVSATPAFRIPEFRWSQLHLKLLNDLLFSIECDLQMWRSQGSEYKSESGSQRSTQLDQILQHSENQIYIVNAIHLVSQLSDNIIIAAGGLLPLLAAATGGNSAAPNVTAGGEGLTAIQANSLLYRLVNLIDILCFAATHVNFGELEAEKNMSAGGILRQCLRLVCTVAVKNCLTVQKHIENGLTNDTDFESMEVKDEFNAGTSIAAAAELFGIDFSSESSDLVTNFKTDGSDSETVSTFIPIQPLPIKDPMRLLQEMDVNRLRACIYRDADADTRQSQFLALATLYFISVLMVSKYRDIIEPKSGAQVTKGSRRNSQASNDSSQSHTEQNIDAGSLDPSEIIKPIEIPKTHIDSNIGEKLTAKLETTLSSVCPLLREIMCDFANFLSKTLLGSHGQDLVSKEAVRTFRRSNASPVELVMLLCSQEWQNTLQKNAGLAFIELINEGRLLSHAMKDHIVRVAMEAEFILNRLRADDVSKHETFGQSCYETHESRSHEETLINSLILSAKRRDWMVFTRFKENLKRGHRKHYKLDSWEDDARRKRRFICDPFGVDQIPDNSQPISSSSDGTANTKTSAEASNTDESPTDKSNDEAMANPLVSPKQTLNISSRAEEEEEFLWETEDSSQENETNPEFSGSVLFTIDCSLIWGIYAIEGILQITANELFFEAHSNEIELSSVLKLDKKLSKSEITDNIMKGLSGIGSKGSKGFKDLDLMVLRYCDLLTYNGKILLNEIRAVFTRRFLLQQNAIEIFLAQRTSIMFAFADYETVKKVVKYLPPVGVGVKYGIPQSRRASLLSPKQLFATSNMTQKWQKREISNFEYLMFLNTIAGRTYQDLNQYPVFPWILTNYESSELDLAQPTNFRDLSKPIGALNSDRRADFIERYNTWDNNNNVPAFHYGTHYSTAAFTLGWLIRLQPFYSTYLSLQDGRLEDESRLFTSIRDAWVASLMGGQQNVKELIPEFFYLPEILNSNHILEDVELPVWAESPEHFIRLHRMALESDLVSCQLHQWIDLIFGYKQRGPEAIRAVNVFYYLTYEGNTDLSNVTDFALREAIESQIRHFGQTPSQLSSEPHPPRSSALHVSPLMFSPVMDEVCMSVKFPFNAAVTHIASCAAHNAQPNTASQIVTINSHQQYYLHKWNTKESTTPLTMDAALISSASNMKRQLLDTTNLCTSSQSHYIVTLDAKHIIMCPFYDNSFRVYSTETGKLTQIIYGHRGVVSCLARSECNVAADFYVASGSQDCSVLLWTWNAKYAQIEGNGASNLSNPLPKLTLWGHESTIISLLISAELGLIVSASRNTILIHTTSHGECITEIDIRKRGSIQTLRSISSYSDNRADEQMEGRPEGDINEANLEASMLGKDGSKSIRKQSPDAKSDTKADTSSMTSNEVNTDYCSAFDETDYLINNLVLCRELGFIVGIAIPQSNDSDYEDSKPGSAQKHLKTSKPERQQQNALLFSYNLRSKLIKCIQIGNISFSKDRDSTLLLTTRDGEYIVMTENGSAVKIMRTFDLTPLYALNTSELSTAFAGEQNRIKSMTLTDFKYLLIGLENGKLIIYNIDFNRWHHEYSSRY</sequence>
<dbReference type="InterPro" id="IPR016024">
    <property type="entry name" value="ARM-type_fold"/>
</dbReference>
<dbReference type="Gene3D" id="2.60.120.200">
    <property type="match status" value="1"/>
</dbReference>
<feature type="compositionally biased region" description="Low complexity" evidence="5">
    <location>
        <begin position="221"/>
        <end position="245"/>
    </location>
</feature>
<feature type="region of interest" description="Disordered" evidence="5">
    <location>
        <begin position="2781"/>
        <end position="2803"/>
    </location>
</feature>
<dbReference type="InterPro" id="IPR031570">
    <property type="entry name" value="NBEA/BDCP_DUF4704"/>
</dbReference>
<dbReference type="GO" id="GO:0019901">
    <property type="term" value="F:protein kinase binding"/>
    <property type="evidence" value="ECO:0007669"/>
    <property type="project" value="TreeGrafter"/>
</dbReference>
<keyword evidence="9" id="KW-1185">Reference proteome</keyword>
<dbReference type="SUPFAM" id="SSF50729">
    <property type="entry name" value="PH domain-like"/>
    <property type="match status" value="1"/>
</dbReference>
<evidence type="ECO:0000256" key="3">
    <source>
        <dbReference type="ARBA" id="ARBA00022737"/>
    </source>
</evidence>
<evidence type="ECO:0000313" key="9">
    <source>
        <dbReference type="Proteomes" id="UP000728032"/>
    </source>
</evidence>
<dbReference type="Pfam" id="PF06469">
    <property type="entry name" value="DUF1088"/>
    <property type="match status" value="1"/>
</dbReference>
<feature type="region of interest" description="Disordered" evidence="5">
    <location>
        <begin position="1661"/>
        <end position="1690"/>
    </location>
</feature>
<dbReference type="InterPro" id="IPR000409">
    <property type="entry name" value="BEACH_dom"/>
</dbReference>
<dbReference type="CDD" id="cd06071">
    <property type="entry name" value="Beach"/>
    <property type="match status" value="1"/>
</dbReference>
<dbReference type="Pfam" id="PF15787">
    <property type="entry name" value="DUF4704"/>
    <property type="match status" value="2"/>
</dbReference>
<feature type="compositionally biased region" description="Polar residues" evidence="5">
    <location>
        <begin position="78"/>
        <end position="87"/>
    </location>
</feature>
<feature type="region of interest" description="Disordered" evidence="5">
    <location>
        <begin position="1907"/>
        <end position="1987"/>
    </location>
</feature>
<dbReference type="InterPro" id="IPR046851">
    <property type="entry name" value="NBCH_WD40"/>
</dbReference>
<dbReference type="Pfam" id="PF20426">
    <property type="entry name" value="NBCH_WD40"/>
    <property type="match status" value="1"/>
</dbReference>
<feature type="region of interest" description="Disordered" evidence="5">
    <location>
        <begin position="1"/>
        <end position="245"/>
    </location>
</feature>
<feature type="compositionally biased region" description="Polar residues" evidence="5">
    <location>
        <begin position="1662"/>
        <end position="1688"/>
    </location>
</feature>
<evidence type="ECO:0000256" key="2">
    <source>
        <dbReference type="ARBA" id="ARBA00022574"/>
    </source>
</evidence>
<dbReference type="InterPro" id="IPR001680">
    <property type="entry name" value="WD40_rpt"/>
</dbReference>
<feature type="compositionally biased region" description="Acidic residues" evidence="5">
    <location>
        <begin position="1967"/>
        <end position="1981"/>
    </location>
</feature>
<dbReference type="PANTHER" id="PTHR13743">
    <property type="entry name" value="BEIGE/BEACH-RELATED"/>
    <property type="match status" value="1"/>
</dbReference>
<dbReference type="InterPro" id="IPR015943">
    <property type="entry name" value="WD40/YVTN_repeat-like_dom_sf"/>
</dbReference>
<dbReference type="GO" id="GO:0016020">
    <property type="term" value="C:membrane"/>
    <property type="evidence" value="ECO:0007669"/>
    <property type="project" value="UniProtKB-SubCell"/>
</dbReference>
<dbReference type="GO" id="GO:0005829">
    <property type="term" value="C:cytosol"/>
    <property type="evidence" value="ECO:0007669"/>
    <property type="project" value="TreeGrafter"/>
</dbReference>
<feature type="region of interest" description="Disordered" evidence="5">
    <location>
        <begin position="1155"/>
        <end position="1338"/>
    </location>
</feature>
<evidence type="ECO:0000256" key="4">
    <source>
        <dbReference type="ARBA" id="ARBA00023136"/>
    </source>
</evidence>
<feature type="compositionally biased region" description="Basic and acidic residues" evidence="5">
    <location>
        <begin position="120"/>
        <end position="130"/>
    </location>
</feature>
<dbReference type="Gene3D" id="2.130.10.10">
    <property type="entry name" value="YVTN repeat-like/Quinoprotein amine dehydrogenase"/>
    <property type="match status" value="1"/>
</dbReference>
<dbReference type="InterPro" id="IPR013320">
    <property type="entry name" value="ConA-like_dom_sf"/>
</dbReference>
<feature type="compositionally biased region" description="Basic and acidic residues" evidence="5">
    <location>
        <begin position="1178"/>
        <end position="1232"/>
    </location>
</feature>